<accession>A0A0E1NRQ2</accession>
<dbReference type="GO" id="GO:1990281">
    <property type="term" value="C:efflux pump complex"/>
    <property type="evidence" value="ECO:0007669"/>
    <property type="project" value="TreeGrafter"/>
</dbReference>
<dbReference type="PANTHER" id="PTHR30469">
    <property type="entry name" value="MULTIDRUG RESISTANCE PROTEIN MDTA"/>
    <property type="match status" value="1"/>
</dbReference>
<gene>
    <name evidence="3" type="ordered locus">YPA_0794</name>
</gene>
<dbReference type="GO" id="GO:0015562">
    <property type="term" value="F:efflux transmembrane transporter activity"/>
    <property type="evidence" value="ECO:0007669"/>
    <property type="project" value="TreeGrafter"/>
</dbReference>
<dbReference type="KEGG" id="ypa:YPA_0794"/>
<organism evidence="3 4">
    <name type="scientific">Yersinia pestis bv. Antiqua (strain Antiqua)</name>
    <dbReference type="NCBI Taxonomy" id="360102"/>
    <lineage>
        <taxon>Bacteria</taxon>
        <taxon>Pseudomonadati</taxon>
        <taxon>Pseudomonadota</taxon>
        <taxon>Gammaproteobacteria</taxon>
        <taxon>Enterobacterales</taxon>
        <taxon>Yersiniaceae</taxon>
        <taxon>Yersinia</taxon>
    </lineage>
</organism>
<dbReference type="PANTHER" id="PTHR30469:SF33">
    <property type="entry name" value="SLR1207 PROTEIN"/>
    <property type="match status" value="1"/>
</dbReference>
<protein>
    <recommendedName>
        <fullName evidence="5">RND efflux pump membrane fusion protein barrel-sandwich domain-containing protein</fullName>
    </recommendedName>
</protein>
<keyword evidence="2" id="KW-1133">Transmembrane helix</keyword>
<feature type="transmembrane region" description="Helical" evidence="2">
    <location>
        <begin position="17"/>
        <end position="37"/>
    </location>
</feature>
<keyword evidence="2" id="KW-0812">Transmembrane</keyword>
<dbReference type="PATRIC" id="fig|360102.15.peg.3840"/>
<dbReference type="HOGENOM" id="CLU_018816_16_1_6"/>
<dbReference type="AlphaFoldDB" id="A0A0E1NRQ2"/>
<dbReference type="Gene3D" id="2.40.420.20">
    <property type="match status" value="1"/>
</dbReference>
<evidence type="ECO:0000256" key="1">
    <source>
        <dbReference type="SAM" id="Coils"/>
    </source>
</evidence>
<dbReference type="Gene3D" id="1.10.287.470">
    <property type="entry name" value="Helix hairpin bin"/>
    <property type="match status" value="1"/>
</dbReference>
<reference evidence="3 4" key="1">
    <citation type="journal article" date="2006" name="J. Bacteriol.">
        <title>Complete genome sequence of Yersinia pestis strains Antiqua and Nepal516: evidence of gene reduction in an emerging pathogen.</title>
        <authorList>
            <person name="Chain P.S."/>
            <person name="Hu P."/>
            <person name="Malfatti S.A."/>
            <person name="Radnedge L."/>
            <person name="Larimer F."/>
            <person name="Vergez L.M."/>
            <person name="Worsham P."/>
            <person name="Chu M.C."/>
            <person name="Andersen G.L."/>
        </authorList>
    </citation>
    <scope>NUCLEOTIDE SEQUENCE [LARGE SCALE GENOMIC DNA]</scope>
    <source>
        <strain evidence="3 4">Antiqua</strain>
    </source>
</reference>
<evidence type="ECO:0000313" key="3">
    <source>
        <dbReference type="EMBL" id="ABG12762.1"/>
    </source>
</evidence>
<dbReference type="Proteomes" id="UP000001971">
    <property type="component" value="Chromosome"/>
</dbReference>
<dbReference type="Gene3D" id="2.40.50.100">
    <property type="match status" value="1"/>
</dbReference>
<dbReference type="GeneID" id="57977070"/>
<proteinExistence type="predicted"/>
<dbReference type="RefSeq" id="WP_002211952.1">
    <property type="nucleotide sequence ID" value="NC_008150.1"/>
</dbReference>
<evidence type="ECO:0000256" key="2">
    <source>
        <dbReference type="SAM" id="Phobius"/>
    </source>
</evidence>
<sequence>MDIKLEKKININSREKIVILFVLLILFLSCFFIYYLFTKESALLVPRERAIFYTAQFEPYQDVLVTRAITVPNESVILSSERGGKIIEIVKQSAENVIKGDVIARLSNYDFTLEATSRMADIMEQINSLRNMRMRLEQDSRDTQLSLQEAQHQIDIISKDLRRYKILDKKFLIAKSELERQADRLINWKVKSDILQKHNSRNQKSFPSQFKNIDESIILLEKMMKMIEVGIEQLVIIAPIDGTLSVLDIELGQQIKSGEKISVIDNLNSYYFNVYFSEYYIDKIKPNTQIIAQINGQDTQLLIESVSAIVDNGKFKAKLRPIESGIAHLKRGQSIEIRIALQEENNHVLLVPTESVFSNSNGDHFIYIYQDKYDRAIKTKVEVKRRNSIKTEITSGLQPSQRIVKMPDDSDKTANIIEFK</sequence>
<feature type="coiled-coil region" evidence="1">
    <location>
        <begin position="119"/>
        <end position="167"/>
    </location>
</feature>
<keyword evidence="1" id="KW-0175">Coiled coil</keyword>
<dbReference type="EMBL" id="CP000308">
    <property type="protein sequence ID" value="ABG12762.1"/>
    <property type="molecule type" value="Genomic_DNA"/>
</dbReference>
<dbReference type="Gene3D" id="2.40.30.170">
    <property type="match status" value="1"/>
</dbReference>
<evidence type="ECO:0008006" key="5">
    <source>
        <dbReference type="Google" id="ProtNLM"/>
    </source>
</evidence>
<evidence type="ECO:0000313" key="4">
    <source>
        <dbReference type="Proteomes" id="UP000001971"/>
    </source>
</evidence>
<dbReference type="NCBIfam" id="NF038010">
    <property type="entry name" value="ABC_adapt_DarC"/>
    <property type="match status" value="1"/>
</dbReference>
<keyword evidence="2" id="KW-0472">Membrane</keyword>
<dbReference type="PROSITE" id="PS51257">
    <property type="entry name" value="PROKAR_LIPOPROTEIN"/>
    <property type="match status" value="1"/>
</dbReference>
<name>A0A0E1NRQ2_YERPA</name>